<feature type="signal peptide" evidence="1">
    <location>
        <begin position="1"/>
        <end position="19"/>
    </location>
</feature>
<evidence type="ECO:0000313" key="3">
    <source>
        <dbReference type="Proteomes" id="UP000027746"/>
    </source>
</evidence>
<keyword evidence="3" id="KW-1185">Reference proteome</keyword>
<sequence>MKPVLTIAALIFTASTALADSTCMSSAEMEASLTDWYGETPVAGQEAKDTQIWASERNGTWTLVQYLPDGNSCVLETGEDWNGDKNADEVLALLTD</sequence>
<dbReference type="RefSeq" id="WP_037922739.1">
    <property type="nucleotide sequence ID" value="NZ_CP054599.1"/>
</dbReference>
<dbReference type="GeneID" id="68868053"/>
<gene>
    <name evidence="2" type="ORF">SUH3_09980</name>
</gene>
<proteinExistence type="predicted"/>
<protein>
    <recommendedName>
        <fullName evidence="4">S-adenosyl-L-homocysteine hydrolase</fullName>
    </recommendedName>
</protein>
<evidence type="ECO:0008006" key="4">
    <source>
        <dbReference type="Google" id="ProtNLM"/>
    </source>
</evidence>
<organism evidence="2 3">
    <name type="scientific">Pseudosulfitobacter pseudonitzschiae</name>
    <dbReference type="NCBI Taxonomy" id="1402135"/>
    <lineage>
        <taxon>Bacteria</taxon>
        <taxon>Pseudomonadati</taxon>
        <taxon>Pseudomonadota</taxon>
        <taxon>Alphaproteobacteria</taxon>
        <taxon>Rhodobacterales</taxon>
        <taxon>Roseobacteraceae</taxon>
        <taxon>Pseudosulfitobacter</taxon>
    </lineage>
</organism>
<dbReference type="EMBL" id="JAMD01000002">
    <property type="protein sequence ID" value="KEJ97093.1"/>
    <property type="molecule type" value="Genomic_DNA"/>
</dbReference>
<dbReference type="OrthoDB" id="9810895at2"/>
<reference evidence="2 3" key="1">
    <citation type="submission" date="2014-01" db="EMBL/GenBank/DDBJ databases">
        <title>Sulfitobacter sp. H3 (MCCC 1A00686) Genome Sequencing.</title>
        <authorList>
            <person name="Lai Q."/>
            <person name="Hong Z."/>
        </authorList>
    </citation>
    <scope>NUCLEOTIDE SEQUENCE [LARGE SCALE GENOMIC DNA]</scope>
    <source>
        <strain evidence="2 3">H3</strain>
    </source>
</reference>
<name>A0A073J3D0_9RHOB</name>
<keyword evidence="1" id="KW-0732">Signal</keyword>
<feature type="chain" id="PRO_5001692087" description="S-adenosyl-L-homocysteine hydrolase" evidence="1">
    <location>
        <begin position="20"/>
        <end position="96"/>
    </location>
</feature>
<accession>A0A073J3D0</accession>
<evidence type="ECO:0000256" key="1">
    <source>
        <dbReference type="SAM" id="SignalP"/>
    </source>
</evidence>
<dbReference type="Proteomes" id="UP000027746">
    <property type="component" value="Unassembled WGS sequence"/>
</dbReference>
<comment type="caution">
    <text evidence="2">The sequence shown here is derived from an EMBL/GenBank/DDBJ whole genome shotgun (WGS) entry which is preliminary data.</text>
</comment>
<dbReference type="AlphaFoldDB" id="A0A073J3D0"/>
<evidence type="ECO:0000313" key="2">
    <source>
        <dbReference type="EMBL" id="KEJ97093.1"/>
    </source>
</evidence>